<dbReference type="InterPro" id="IPR003877">
    <property type="entry name" value="SPRY_dom"/>
</dbReference>
<accession>A0ABQ8UAF6</accession>
<dbReference type="PROSITE" id="PS50188">
    <property type="entry name" value="B302_SPRY"/>
    <property type="match status" value="1"/>
</dbReference>
<sequence length="287" mass="32408">MRTMELDWMYRRAENWKLETKVNNKNHNWRLDIRPSRRNVSRLARHDSAEIRRDSTRLRAEPEYIDYLSADGFLCGYAGKFSRRSYVTNFFVSPPEGACEFFTYCWDISNSLYQPDTTFSDDNRTFTTSAGATGNTVFLAERGFSEGTHYWEVVVHQMKISDMLVGITVGCELVQQLRGSATAIPWVSVSYNQTGAIYCGPLSRGPSEYHAKFETGSVLGFRLDADQREMAVYCNGEPQVVVTHLPPLGPGQLYYPAASVYFPGDSLEIRTGDCPPPPPGSLSRIAY</sequence>
<dbReference type="InterPro" id="IPR001870">
    <property type="entry name" value="B30.2/SPRY"/>
</dbReference>
<organism evidence="2 3">
    <name type="scientific">Paratrimastix pyriformis</name>
    <dbReference type="NCBI Taxonomy" id="342808"/>
    <lineage>
        <taxon>Eukaryota</taxon>
        <taxon>Metamonada</taxon>
        <taxon>Preaxostyla</taxon>
        <taxon>Paratrimastigidae</taxon>
        <taxon>Paratrimastix</taxon>
    </lineage>
</organism>
<protein>
    <recommendedName>
        <fullName evidence="1">B30.2/SPRY domain-containing protein</fullName>
    </recommendedName>
</protein>
<feature type="domain" description="B30.2/SPRY" evidence="1">
    <location>
        <begin position="86"/>
        <end position="276"/>
    </location>
</feature>
<dbReference type="CDD" id="cd11709">
    <property type="entry name" value="SPRY"/>
    <property type="match status" value="1"/>
</dbReference>
<name>A0ABQ8UAF6_9EUKA</name>
<dbReference type="Pfam" id="PF00622">
    <property type="entry name" value="SPRY"/>
    <property type="match status" value="1"/>
</dbReference>
<reference evidence="2" key="1">
    <citation type="journal article" date="2022" name="bioRxiv">
        <title>Genomics of Preaxostyla Flagellates Illuminates Evolutionary Transitions and the Path Towards Mitochondrial Loss.</title>
        <authorList>
            <person name="Novak L.V.F."/>
            <person name="Treitli S.C."/>
            <person name="Pyrih J."/>
            <person name="Halakuc P."/>
            <person name="Pipaliya S.V."/>
            <person name="Vacek V."/>
            <person name="Brzon O."/>
            <person name="Soukal P."/>
            <person name="Eme L."/>
            <person name="Dacks J.B."/>
            <person name="Karnkowska A."/>
            <person name="Elias M."/>
            <person name="Hampl V."/>
        </authorList>
    </citation>
    <scope>NUCLEOTIDE SEQUENCE</scope>
    <source>
        <strain evidence="2">RCP-MX</strain>
    </source>
</reference>
<comment type="caution">
    <text evidence="2">The sequence shown here is derived from an EMBL/GenBank/DDBJ whole genome shotgun (WGS) entry which is preliminary data.</text>
</comment>
<dbReference type="InterPro" id="IPR043136">
    <property type="entry name" value="B30.2/SPRY_sf"/>
</dbReference>
<dbReference type="EMBL" id="JAPMOS010000075">
    <property type="protein sequence ID" value="KAJ4456297.1"/>
    <property type="molecule type" value="Genomic_DNA"/>
</dbReference>
<keyword evidence="3" id="KW-1185">Reference proteome</keyword>
<dbReference type="Proteomes" id="UP001141327">
    <property type="component" value="Unassembled WGS sequence"/>
</dbReference>
<dbReference type="Gene3D" id="2.60.120.920">
    <property type="match status" value="1"/>
</dbReference>
<evidence type="ECO:0000259" key="1">
    <source>
        <dbReference type="PROSITE" id="PS50188"/>
    </source>
</evidence>
<proteinExistence type="predicted"/>
<gene>
    <name evidence="2" type="ORF">PAPYR_8537</name>
</gene>
<dbReference type="SUPFAM" id="SSF49899">
    <property type="entry name" value="Concanavalin A-like lectins/glucanases"/>
    <property type="match status" value="1"/>
</dbReference>
<dbReference type="InterPro" id="IPR013320">
    <property type="entry name" value="ConA-like_dom_sf"/>
</dbReference>
<evidence type="ECO:0000313" key="2">
    <source>
        <dbReference type="EMBL" id="KAJ4456297.1"/>
    </source>
</evidence>
<evidence type="ECO:0000313" key="3">
    <source>
        <dbReference type="Proteomes" id="UP001141327"/>
    </source>
</evidence>